<evidence type="ECO:0000256" key="9">
    <source>
        <dbReference type="HAMAP-Rule" id="MF_00161"/>
    </source>
</evidence>
<evidence type="ECO:0000256" key="7">
    <source>
        <dbReference type="ARBA" id="ARBA00022989"/>
    </source>
</evidence>
<keyword evidence="7 9" id="KW-1133">Transmembrane helix</keyword>
<comment type="subcellular location">
    <subcellularLocation>
        <location evidence="9">Cell membrane</location>
        <topology evidence="9">Multi-pass membrane protein</topology>
    </subcellularLocation>
</comment>
<evidence type="ECO:0000256" key="3">
    <source>
        <dbReference type="ARBA" id="ARBA00022670"/>
    </source>
</evidence>
<feature type="active site" evidence="9">
    <location>
        <position position="131"/>
    </location>
</feature>
<comment type="pathway">
    <text evidence="9">Protein modification; lipoprotein biosynthesis (signal peptide cleavage).</text>
</comment>
<evidence type="ECO:0000256" key="1">
    <source>
        <dbReference type="ARBA" id="ARBA00006139"/>
    </source>
</evidence>
<dbReference type="Proteomes" id="UP000177331">
    <property type="component" value="Unassembled WGS sequence"/>
</dbReference>
<name>A0A1F7W9S7_9BACT</name>
<evidence type="ECO:0000313" key="12">
    <source>
        <dbReference type="Proteomes" id="UP000177331"/>
    </source>
</evidence>
<dbReference type="HAMAP" id="MF_00161">
    <property type="entry name" value="LspA"/>
    <property type="match status" value="1"/>
</dbReference>
<dbReference type="AlphaFoldDB" id="A0A1F7W9S7"/>
<dbReference type="UniPathway" id="UPA00665"/>
<proteinExistence type="inferred from homology"/>
<evidence type="ECO:0000256" key="4">
    <source>
        <dbReference type="ARBA" id="ARBA00022692"/>
    </source>
</evidence>
<evidence type="ECO:0000256" key="6">
    <source>
        <dbReference type="ARBA" id="ARBA00022801"/>
    </source>
</evidence>
<dbReference type="GO" id="GO:0004190">
    <property type="term" value="F:aspartic-type endopeptidase activity"/>
    <property type="evidence" value="ECO:0007669"/>
    <property type="project" value="UniProtKB-UniRule"/>
</dbReference>
<evidence type="ECO:0000256" key="5">
    <source>
        <dbReference type="ARBA" id="ARBA00022750"/>
    </source>
</evidence>
<keyword evidence="2 9" id="KW-1003">Cell membrane</keyword>
<dbReference type="PANTHER" id="PTHR33695:SF1">
    <property type="entry name" value="LIPOPROTEIN SIGNAL PEPTIDASE"/>
    <property type="match status" value="1"/>
</dbReference>
<dbReference type="InterPro" id="IPR001872">
    <property type="entry name" value="Peptidase_A8"/>
</dbReference>
<dbReference type="NCBIfam" id="TIGR00077">
    <property type="entry name" value="lspA"/>
    <property type="match status" value="1"/>
</dbReference>
<feature type="transmembrane region" description="Helical" evidence="9">
    <location>
        <begin position="91"/>
        <end position="112"/>
    </location>
</feature>
<dbReference type="PANTHER" id="PTHR33695">
    <property type="entry name" value="LIPOPROTEIN SIGNAL PEPTIDASE"/>
    <property type="match status" value="1"/>
</dbReference>
<sequence>MKNLSKHLYWFLLPIILLVGLDEWIKAFALAHFPDESALTNPNFLNFAIHKNWGLAFDIPFRREFILLISLVIGYFLVDMLIKNVKSHPKIAFSSAVILIGAIGNVFDRIYYGFTVDYLIFFGRSALNLSDLLIVLGVILLLISSRRSTQEQTHKAN</sequence>
<feature type="transmembrane region" description="Helical" evidence="9">
    <location>
        <begin position="65"/>
        <end position="82"/>
    </location>
</feature>
<keyword evidence="8 9" id="KW-0472">Membrane</keyword>
<dbReference type="GO" id="GO:0005886">
    <property type="term" value="C:plasma membrane"/>
    <property type="evidence" value="ECO:0007669"/>
    <property type="project" value="UniProtKB-SubCell"/>
</dbReference>
<accession>A0A1F7W9S7</accession>
<keyword evidence="4 9" id="KW-0812">Transmembrane</keyword>
<gene>
    <name evidence="9" type="primary">lspA</name>
    <name evidence="11" type="ORF">A2318_04455</name>
</gene>
<comment type="caution">
    <text evidence="9">Lacks conserved residue(s) required for the propagation of feature annotation.</text>
</comment>
<comment type="function">
    <text evidence="9">This protein specifically catalyzes the removal of signal peptides from prolipoproteins.</text>
</comment>
<organism evidence="11 12">
    <name type="scientific">Candidatus Uhrbacteria bacterium RIFOXYB2_FULL_45_11</name>
    <dbReference type="NCBI Taxonomy" id="1802421"/>
    <lineage>
        <taxon>Bacteria</taxon>
        <taxon>Candidatus Uhriibacteriota</taxon>
    </lineage>
</organism>
<protein>
    <recommendedName>
        <fullName evidence="9">Lipoprotein signal peptidase</fullName>
        <ecNumber evidence="9">3.4.23.36</ecNumber>
    </recommendedName>
    <alternativeName>
        <fullName evidence="9">Prolipoprotein signal peptidase</fullName>
    </alternativeName>
    <alternativeName>
        <fullName evidence="9">Signal peptidase II</fullName>
        <shortName evidence="9">SPase II</shortName>
    </alternativeName>
</protein>
<keyword evidence="5 9" id="KW-0064">Aspartyl protease</keyword>
<keyword evidence="6 9" id="KW-0378">Hydrolase</keyword>
<dbReference type="STRING" id="1802421.A2318_04455"/>
<comment type="catalytic activity">
    <reaction evidence="9">
        <text>Release of signal peptides from bacterial membrane prolipoproteins. Hydrolyzes -Xaa-Yaa-Zaa-|-(S,diacylglyceryl)Cys-, in which Xaa is hydrophobic (preferably Leu), and Yaa (Ala or Ser) and Zaa (Gly or Ala) have small, neutral side chains.</text>
        <dbReference type="EC" id="3.4.23.36"/>
    </reaction>
</comment>
<comment type="similarity">
    <text evidence="1 9 10">Belongs to the peptidase A8 family.</text>
</comment>
<evidence type="ECO:0000256" key="10">
    <source>
        <dbReference type="RuleBase" id="RU004181"/>
    </source>
</evidence>
<feature type="transmembrane region" description="Helical" evidence="9">
    <location>
        <begin position="118"/>
        <end position="143"/>
    </location>
</feature>
<feature type="active site" evidence="9">
    <location>
        <position position="117"/>
    </location>
</feature>
<evidence type="ECO:0000256" key="8">
    <source>
        <dbReference type="ARBA" id="ARBA00023136"/>
    </source>
</evidence>
<comment type="caution">
    <text evidence="11">The sequence shown here is derived from an EMBL/GenBank/DDBJ whole genome shotgun (WGS) entry which is preliminary data.</text>
</comment>
<reference evidence="11 12" key="1">
    <citation type="journal article" date="2016" name="Nat. Commun.">
        <title>Thousands of microbial genomes shed light on interconnected biogeochemical processes in an aquifer system.</title>
        <authorList>
            <person name="Anantharaman K."/>
            <person name="Brown C.T."/>
            <person name="Hug L.A."/>
            <person name="Sharon I."/>
            <person name="Castelle C.J."/>
            <person name="Probst A.J."/>
            <person name="Thomas B.C."/>
            <person name="Singh A."/>
            <person name="Wilkins M.J."/>
            <person name="Karaoz U."/>
            <person name="Brodie E.L."/>
            <person name="Williams K.H."/>
            <person name="Hubbard S.S."/>
            <person name="Banfield J.F."/>
        </authorList>
    </citation>
    <scope>NUCLEOTIDE SEQUENCE [LARGE SCALE GENOMIC DNA]</scope>
</reference>
<evidence type="ECO:0000313" key="11">
    <source>
        <dbReference type="EMBL" id="OGL99571.1"/>
    </source>
</evidence>
<dbReference type="Pfam" id="PF01252">
    <property type="entry name" value="Peptidase_A8"/>
    <property type="match status" value="1"/>
</dbReference>
<evidence type="ECO:0000256" key="2">
    <source>
        <dbReference type="ARBA" id="ARBA00022475"/>
    </source>
</evidence>
<dbReference type="EC" id="3.4.23.36" evidence="9"/>
<dbReference type="GO" id="GO:0006508">
    <property type="term" value="P:proteolysis"/>
    <property type="evidence" value="ECO:0007669"/>
    <property type="project" value="UniProtKB-KW"/>
</dbReference>
<dbReference type="PRINTS" id="PR00781">
    <property type="entry name" value="LIPOSIGPTASE"/>
</dbReference>
<keyword evidence="3 9" id="KW-0645">Protease</keyword>
<dbReference type="EMBL" id="MGFD01000007">
    <property type="protein sequence ID" value="OGL99571.1"/>
    <property type="molecule type" value="Genomic_DNA"/>
</dbReference>